<reference evidence="2" key="1">
    <citation type="journal article" date="2021" name="Int. J. Syst. Evol. Microbiol.">
        <title>Bradyrhizobium septentrionale sp. nov. (sv. septentrionale) and Bradyrhizobium quebecense sp. nov. (sv. septentrionale) associated with legumes native to Canada possess rearranged symbiosis genes and numerous insertion sequences.</title>
        <authorList>
            <person name="Bromfield E.S.P."/>
            <person name="Cloutier S."/>
        </authorList>
    </citation>
    <scope>NUCLEOTIDE SEQUENCE</scope>
    <source>
        <strain evidence="2">5S5</strain>
    </source>
</reference>
<evidence type="ECO:0000313" key="2">
    <source>
        <dbReference type="EMBL" id="WXC84863.1"/>
    </source>
</evidence>
<evidence type="ECO:0008006" key="4">
    <source>
        <dbReference type="Google" id="ProtNLM"/>
    </source>
</evidence>
<evidence type="ECO:0000313" key="3">
    <source>
        <dbReference type="Proteomes" id="UP001432046"/>
    </source>
</evidence>
<dbReference type="EMBL" id="CP147713">
    <property type="protein sequence ID" value="WXC84863.1"/>
    <property type="molecule type" value="Genomic_DNA"/>
</dbReference>
<feature type="region of interest" description="Disordered" evidence="1">
    <location>
        <begin position="16"/>
        <end position="36"/>
    </location>
</feature>
<keyword evidence="3" id="KW-1185">Reference proteome</keyword>
<protein>
    <recommendedName>
        <fullName evidence="4">Transposase</fullName>
    </recommendedName>
</protein>
<evidence type="ECO:0000256" key="1">
    <source>
        <dbReference type="SAM" id="MobiDB-lite"/>
    </source>
</evidence>
<name>A0ABZ2PC94_9BRAD</name>
<gene>
    <name evidence="2" type="ORF">WDK88_45500</name>
</gene>
<accession>A0ABZ2PC94</accession>
<proteinExistence type="predicted"/>
<dbReference type="Proteomes" id="UP001432046">
    <property type="component" value="Plasmid pBs5S5a"/>
</dbReference>
<reference evidence="2" key="2">
    <citation type="submission" date="2024-03" db="EMBL/GenBank/DDBJ databases">
        <authorList>
            <person name="Bromfield E.S.P."/>
            <person name="Cloutier S."/>
        </authorList>
    </citation>
    <scope>NUCLEOTIDE SEQUENCE</scope>
    <source>
        <strain evidence="2">5S5</strain>
        <plasmid evidence="2">pBs5S5a</plasmid>
    </source>
</reference>
<sequence>MARYDHLELVRLPEQFERRKLGGGGPPPARDRDQHSTKLRDELNAATQAQRGREAGASLNSSIPL</sequence>
<organism evidence="2 3">
    <name type="scientific">Bradyrhizobium septentrionale</name>
    <dbReference type="NCBI Taxonomy" id="1404411"/>
    <lineage>
        <taxon>Bacteria</taxon>
        <taxon>Pseudomonadati</taxon>
        <taxon>Pseudomonadota</taxon>
        <taxon>Alphaproteobacteria</taxon>
        <taxon>Hyphomicrobiales</taxon>
        <taxon>Nitrobacteraceae</taxon>
        <taxon>Bradyrhizobium</taxon>
    </lineage>
</organism>
<dbReference type="RefSeq" id="WP_338835218.1">
    <property type="nucleotide sequence ID" value="NZ_CP147713.1"/>
</dbReference>
<keyword evidence="2" id="KW-0614">Plasmid</keyword>
<geneLocation type="plasmid" evidence="2 3">
    <name>pBs5S5a</name>
</geneLocation>